<dbReference type="GO" id="GO:0003677">
    <property type="term" value="F:DNA binding"/>
    <property type="evidence" value="ECO:0007669"/>
    <property type="project" value="UniProtKB-KW"/>
</dbReference>
<dbReference type="InterPro" id="IPR001789">
    <property type="entry name" value="Sig_transdc_resp-reg_receiver"/>
</dbReference>
<gene>
    <name evidence="4" type="ORF">Q0590_08855</name>
</gene>
<evidence type="ECO:0000313" key="5">
    <source>
        <dbReference type="Proteomes" id="UP001168528"/>
    </source>
</evidence>
<reference evidence="4" key="1">
    <citation type="submission" date="2023-07" db="EMBL/GenBank/DDBJ databases">
        <title>The genome sequence of Rhodocytophaga aerolata KACC 12507.</title>
        <authorList>
            <person name="Zhang X."/>
        </authorList>
    </citation>
    <scope>NUCLEOTIDE SEQUENCE</scope>
    <source>
        <strain evidence="4">KACC 12507</strain>
    </source>
</reference>
<comment type="caution">
    <text evidence="4">The sequence shown here is derived from an EMBL/GenBank/DDBJ whole genome shotgun (WGS) entry which is preliminary data.</text>
</comment>
<dbReference type="Pfam" id="PF00072">
    <property type="entry name" value="Response_reg"/>
    <property type="match status" value="1"/>
</dbReference>
<dbReference type="InterPro" id="IPR046947">
    <property type="entry name" value="LytR-like"/>
</dbReference>
<dbReference type="RefSeq" id="WP_302037163.1">
    <property type="nucleotide sequence ID" value="NZ_JAUKPO010000004.1"/>
</dbReference>
<dbReference type="SMART" id="SM00850">
    <property type="entry name" value="LytTR"/>
    <property type="match status" value="1"/>
</dbReference>
<proteinExistence type="predicted"/>
<dbReference type="PROSITE" id="PS50110">
    <property type="entry name" value="RESPONSE_REGULATORY"/>
    <property type="match status" value="1"/>
</dbReference>
<dbReference type="PANTHER" id="PTHR37299:SF1">
    <property type="entry name" value="STAGE 0 SPORULATION PROTEIN A HOMOLOG"/>
    <property type="match status" value="1"/>
</dbReference>
<sequence length="261" mass="30290">MNFLLIEDEELTARKLARMLSELVPGCTIVATLQSIEESVQWLQTHPAPDIAFMDIELADGQSFDIFTQVKVACPVIFTTAYNEFAIKAFKVNSIDYLLKPVKEEDLRKALGKIDELKRIWQVTPDALQTSLSQLLQQMTQPALAAPPVIRDRFMIKQGQRLFSVPIEEIAYFFSRNKISFIKTFDKRELMLDYTMDELDKMLDRRKFFRLNRQIIAGLQSIDKVNLYFNNKLKLNLQPAFEDEVIVSRERAAEFKVWLGE</sequence>
<dbReference type="Gene3D" id="2.40.50.1020">
    <property type="entry name" value="LytTr DNA-binding domain"/>
    <property type="match status" value="1"/>
</dbReference>
<keyword evidence="1" id="KW-0597">Phosphoprotein</keyword>
<dbReference type="EMBL" id="JAUKPO010000004">
    <property type="protein sequence ID" value="MDO1446357.1"/>
    <property type="molecule type" value="Genomic_DNA"/>
</dbReference>
<feature type="modified residue" description="4-aspartylphosphate" evidence="1">
    <location>
        <position position="55"/>
    </location>
</feature>
<evidence type="ECO:0000259" key="3">
    <source>
        <dbReference type="PROSITE" id="PS50930"/>
    </source>
</evidence>
<dbReference type="PROSITE" id="PS50930">
    <property type="entry name" value="HTH_LYTTR"/>
    <property type="match status" value="1"/>
</dbReference>
<dbReference type="Proteomes" id="UP001168528">
    <property type="component" value="Unassembled WGS sequence"/>
</dbReference>
<evidence type="ECO:0000256" key="1">
    <source>
        <dbReference type="PROSITE-ProRule" id="PRU00169"/>
    </source>
</evidence>
<dbReference type="InterPro" id="IPR007492">
    <property type="entry name" value="LytTR_DNA-bd_dom"/>
</dbReference>
<dbReference type="SUPFAM" id="SSF52172">
    <property type="entry name" value="CheY-like"/>
    <property type="match status" value="1"/>
</dbReference>
<accession>A0ABT8R2N3</accession>
<dbReference type="Gene3D" id="3.40.50.2300">
    <property type="match status" value="1"/>
</dbReference>
<keyword evidence="4" id="KW-0238">DNA-binding</keyword>
<evidence type="ECO:0000259" key="2">
    <source>
        <dbReference type="PROSITE" id="PS50110"/>
    </source>
</evidence>
<organism evidence="4 5">
    <name type="scientific">Rhodocytophaga aerolata</name>
    <dbReference type="NCBI Taxonomy" id="455078"/>
    <lineage>
        <taxon>Bacteria</taxon>
        <taxon>Pseudomonadati</taxon>
        <taxon>Bacteroidota</taxon>
        <taxon>Cytophagia</taxon>
        <taxon>Cytophagales</taxon>
        <taxon>Rhodocytophagaceae</taxon>
        <taxon>Rhodocytophaga</taxon>
    </lineage>
</organism>
<dbReference type="PANTHER" id="PTHR37299">
    <property type="entry name" value="TRANSCRIPTIONAL REGULATOR-RELATED"/>
    <property type="match status" value="1"/>
</dbReference>
<feature type="domain" description="HTH LytTR-type" evidence="3">
    <location>
        <begin position="154"/>
        <end position="261"/>
    </location>
</feature>
<dbReference type="Pfam" id="PF04397">
    <property type="entry name" value="LytTR"/>
    <property type="match status" value="1"/>
</dbReference>
<dbReference type="InterPro" id="IPR011006">
    <property type="entry name" value="CheY-like_superfamily"/>
</dbReference>
<dbReference type="SMART" id="SM00448">
    <property type="entry name" value="REC"/>
    <property type="match status" value="1"/>
</dbReference>
<protein>
    <submittedName>
        <fullName evidence="4">LytTR family DNA-binding domain-containing protein</fullName>
    </submittedName>
</protein>
<evidence type="ECO:0000313" key="4">
    <source>
        <dbReference type="EMBL" id="MDO1446357.1"/>
    </source>
</evidence>
<name>A0ABT8R2N3_9BACT</name>
<keyword evidence="5" id="KW-1185">Reference proteome</keyword>
<feature type="domain" description="Response regulatory" evidence="2">
    <location>
        <begin position="2"/>
        <end position="115"/>
    </location>
</feature>